<comment type="caution">
    <text evidence="2">The sequence shown here is derived from an EMBL/GenBank/DDBJ whole genome shotgun (WGS) entry which is preliminary data.</text>
</comment>
<dbReference type="CDD" id="cd00167">
    <property type="entry name" value="SANT"/>
    <property type="match status" value="1"/>
</dbReference>
<dbReference type="Proteomes" id="UP001152649">
    <property type="component" value="Unassembled WGS sequence"/>
</dbReference>
<gene>
    <name evidence="2" type="ORF">PSALAMII_LOCUS2196</name>
</gene>
<evidence type="ECO:0000313" key="3">
    <source>
        <dbReference type="Proteomes" id="UP001152649"/>
    </source>
</evidence>
<dbReference type="EMBL" id="CAJVPG010000079">
    <property type="protein sequence ID" value="CAG8314807.1"/>
    <property type="molecule type" value="Genomic_DNA"/>
</dbReference>
<sequence>MIPSPMSNMPTEPIDFFGHQVSSPLPRIESVRHDLQPILKLMSLYIEILDRNGSVAKQLHKPLFSNKIEDRINGLFSSSRPRVVELASDDSLCGGRPSWVDLIQESNLNNQIELRDEDQYRLCVRGLSLDMNKSDRDILSSNVLQKLLLVPPEPEDVKTEREARTELIEDLTRLQEDISKINGTVQTILQTLQEQNHSADRDFARSESSESPVEIHMCDVDANTDSAVHTETRIDAEPSPDHCRDGEKGSTLVAMSTSGEDSHIPPLKMTSAWSPLEKRQLRAFLSTRGHLSWSRIAQEYEEIFHRGRSPSSISGQARCLGLSVGRKPRKKPAPPAKRDPLVLKVRFPSDNKPSLTEQTKSAERLQQPAGNSLGEEAPREISEHTPQLPDMASSPMDVHVASPSVGPNVSSMMQFITTKDYANVRQSNHESPGSFGLILN</sequence>
<name>A0A9W4INB8_9EURO</name>
<dbReference type="OrthoDB" id="4281542at2759"/>
<proteinExistence type="predicted"/>
<reference evidence="2" key="1">
    <citation type="submission" date="2021-07" db="EMBL/GenBank/DDBJ databases">
        <authorList>
            <person name="Branca A.L. A."/>
        </authorList>
    </citation>
    <scope>NUCLEOTIDE SEQUENCE</scope>
</reference>
<evidence type="ECO:0000313" key="2">
    <source>
        <dbReference type="EMBL" id="CAG8314807.1"/>
    </source>
</evidence>
<evidence type="ECO:0000256" key="1">
    <source>
        <dbReference type="SAM" id="MobiDB-lite"/>
    </source>
</evidence>
<dbReference type="InterPro" id="IPR001005">
    <property type="entry name" value="SANT/Myb"/>
</dbReference>
<accession>A0A9W4INB8</accession>
<evidence type="ECO:0008006" key="4">
    <source>
        <dbReference type="Google" id="ProtNLM"/>
    </source>
</evidence>
<dbReference type="AlphaFoldDB" id="A0A9W4INB8"/>
<keyword evidence="3" id="KW-1185">Reference proteome</keyword>
<protein>
    <recommendedName>
        <fullName evidence="4">Myb-like domain-containing protein</fullName>
    </recommendedName>
</protein>
<organism evidence="2 3">
    <name type="scientific">Penicillium salamii</name>
    <dbReference type="NCBI Taxonomy" id="1612424"/>
    <lineage>
        <taxon>Eukaryota</taxon>
        <taxon>Fungi</taxon>
        <taxon>Dikarya</taxon>
        <taxon>Ascomycota</taxon>
        <taxon>Pezizomycotina</taxon>
        <taxon>Eurotiomycetes</taxon>
        <taxon>Eurotiomycetidae</taxon>
        <taxon>Eurotiales</taxon>
        <taxon>Aspergillaceae</taxon>
        <taxon>Penicillium</taxon>
    </lineage>
</organism>
<feature type="region of interest" description="Disordered" evidence="1">
    <location>
        <begin position="323"/>
        <end position="385"/>
    </location>
</feature>